<keyword evidence="5" id="KW-1185">Reference proteome</keyword>
<dbReference type="Pfam" id="PF13517">
    <property type="entry name" value="FG-GAP_3"/>
    <property type="match status" value="2"/>
</dbReference>
<dbReference type="InterPro" id="IPR013517">
    <property type="entry name" value="FG-GAP"/>
</dbReference>
<comment type="caution">
    <text evidence="4">The sequence shown here is derived from an EMBL/GenBank/DDBJ whole genome shotgun (WGS) entry which is preliminary data.</text>
</comment>
<dbReference type="AlphaFoldDB" id="A0A918AZP5"/>
<feature type="region of interest" description="Disordered" evidence="2">
    <location>
        <begin position="38"/>
        <end position="84"/>
    </location>
</feature>
<feature type="signal peptide" evidence="3">
    <location>
        <begin position="1"/>
        <end position="36"/>
    </location>
</feature>
<evidence type="ECO:0000256" key="2">
    <source>
        <dbReference type="SAM" id="MobiDB-lite"/>
    </source>
</evidence>
<dbReference type="PANTHER" id="PTHR44103">
    <property type="entry name" value="PROPROTEIN CONVERTASE P"/>
    <property type="match status" value="1"/>
</dbReference>
<name>A0A918AZP5_9ACTN</name>
<dbReference type="SUPFAM" id="SSF69318">
    <property type="entry name" value="Integrin alpha N-terminal domain"/>
    <property type="match status" value="2"/>
</dbReference>
<dbReference type="Gene3D" id="2.20.25.650">
    <property type="entry name" value="Tachylectin-2-like"/>
    <property type="match status" value="1"/>
</dbReference>
<evidence type="ECO:0000313" key="4">
    <source>
        <dbReference type="EMBL" id="GGQ04002.1"/>
    </source>
</evidence>
<evidence type="ECO:0000256" key="1">
    <source>
        <dbReference type="ARBA" id="ARBA00022729"/>
    </source>
</evidence>
<dbReference type="PANTHER" id="PTHR44103:SF1">
    <property type="entry name" value="PROPROTEIN CONVERTASE P"/>
    <property type="match status" value="1"/>
</dbReference>
<dbReference type="Proteomes" id="UP000654123">
    <property type="component" value="Unassembled WGS sequence"/>
</dbReference>
<organism evidence="4 5">
    <name type="scientific">Streptomyces roseolilacinus</name>
    <dbReference type="NCBI Taxonomy" id="66904"/>
    <lineage>
        <taxon>Bacteria</taxon>
        <taxon>Bacillati</taxon>
        <taxon>Actinomycetota</taxon>
        <taxon>Actinomycetes</taxon>
        <taxon>Kitasatosporales</taxon>
        <taxon>Streptomycetaceae</taxon>
        <taxon>Streptomyces</taxon>
    </lineage>
</organism>
<evidence type="ECO:0008006" key="6">
    <source>
        <dbReference type="Google" id="ProtNLM"/>
    </source>
</evidence>
<accession>A0A918AZP5</accession>
<protein>
    <recommendedName>
        <fullName evidence="6">VCBS repeat-containing protein</fullName>
    </recommendedName>
</protein>
<dbReference type="InterPro" id="IPR028994">
    <property type="entry name" value="Integrin_alpha_N"/>
</dbReference>
<dbReference type="Gene3D" id="2.115.10.10">
    <property type="entry name" value="Tachylectin 2"/>
    <property type="match status" value="2"/>
</dbReference>
<sequence>MAFHRTGRAHARARRLASCTALVLASGLLLSGTAVADDHGGAPAPGRAPVERATPGIELPEGQLPKKHRMSTGTTKAATVPSRHDFTGDGTSDLLYRGLDDAFYLMRSEDSGNTTEFGLYGDPGEKFKDVIPVGDFTGNGTADVLTLSPYGTLSFRETYDGGTGTSSPYWSGVGWNIYNKALSLGDVSGDGKVDVLARTPEGELFLYRGTGAGSAPLQTRLKVGSGWHIYDQLVGVNDANGDGLGDLYARTPNGDLFFYAGTGTPLTPFKARVKVGTGWNVYNQLSIADDSSTDPTDDGHPELLARTTGGAMYYYVTDDAGRPTTRVLWSDASWNNANLLANFGGNPQTGKSEILGLDKNGTLFTYSSRNNGTLTARYQISDVGGWAGARVHFPSSLDNNGHADLLEVYQGYLYNYDRYSDGPYPLGRGWGAFNTLTGVGDLSGDGKGDLLARTSGGTLYLYRGDGQGYGFAGRTTVGSGWNAYNALVGAGDITGDGRADLLARTPGGTLYLYPGSGDAAAPFKARVKVGTGWNTYAKLVAPGDITGDGRADLLAVTSGGTLYRYITTHTGTANPFTTRTNLGTGWNTYTQLH</sequence>
<reference evidence="4" key="1">
    <citation type="journal article" date="2014" name="Int. J. Syst. Evol. Microbiol.">
        <title>Complete genome sequence of Corynebacterium casei LMG S-19264T (=DSM 44701T), isolated from a smear-ripened cheese.</title>
        <authorList>
            <consortium name="US DOE Joint Genome Institute (JGI-PGF)"/>
            <person name="Walter F."/>
            <person name="Albersmeier A."/>
            <person name="Kalinowski J."/>
            <person name="Ruckert C."/>
        </authorList>
    </citation>
    <scope>NUCLEOTIDE SEQUENCE</scope>
    <source>
        <strain evidence="4">JCM 4335</strain>
    </source>
</reference>
<dbReference type="RefSeq" id="WP_189532559.1">
    <property type="nucleotide sequence ID" value="NZ_BMSV01000004.1"/>
</dbReference>
<proteinExistence type="predicted"/>
<evidence type="ECO:0000256" key="3">
    <source>
        <dbReference type="SAM" id="SignalP"/>
    </source>
</evidence>
<dbReference type="EMBL" id="BMSV01000004">
    <property type="protein sequence ID" value="GGQ04002.1"/>
    <property type="molecule type" value="Genomic_DNA"/>
</dbReference>
<reference evidence="4" key="2">
    <citation type="submission" date="2020-09" db="EMBL/GenBank/DDBJ databases">
        <authorList>
            <person name="Sun Q."/>
            <person name="Ohkuma M."/>
        </authorList>
    </citation>
    <scope>NUCLEOTIDE SEQUENCE</scope>
    <source>
        <strain evidence="4">JCM 4335</strain>
    </source>
</reference>
<evidence type="ECO:0000313" key="5">
    <source>
        <dbReference type="Proteomes" id="UP000654123"/>
    </source>
</evidence>
<keyword evidence="1 3" id="KW-0732">Signal</keyword>
<gene>
    <name evidence="4" type="ORF">GCM10010249_22980</name>
</gene>
<feature type="chain" id="PRO_5037287044" description="VCBS repeat-containing protein" evidence="3">
    <location>
        <begin position="37"/>
        <end position="593"/>
    </location>
</feature>